<comment type="caution">
    <text evidence="2">The sequence shown here is derived from an EMBL/GenBank/DDBJ whole genome shotgun (WGS) entry which is preliminary data.</text>
</comment>
<protein>
    <submittedName>
        <fullName evidence="2">Uncharacterized protein</fullName>
    </submittedName>
</protein>
<name>A0A5N5PKJ2_PANHP</name>
<feature type="compositionally biased region" description="Polar residues" evidence="1">
    <location>
        <begin position="150"/>
        <end position="175"/>
    </location>
</feature>
<dbReference type="EMBL" id="VFJC01000005">
    <property type="protein sequence ID" value="KAB5579858.1"/>
    <property type="molecule type" value="Genomic_DNA"/>
</dbReference>
<evidence type="ECO:0000313" key="3">
    <source>
        <dbReference type="Proteomes" id="UP000327468"/>
    </source>
</evidence>
<organism evidence="2 3">
    <name type="scientific">Pangasianodon hypophthalmus</name>
    <name type="common">Striped catfish</name>
    <name type="synonym">Helicophagus hypophthalmus</name>
    <dbReference type="NCBI Taxonomy" id="310915"/>
    <lineage>
        <taxon>Eukaryota</taxon>
        <taxon>Metazoa</taxon>
        <taxon>Chordata</taxon>
        <taxon>Craniata</taxon>
        <taxon>Vertebrata</taxon>
        <taxon>Euteleostomi</taxon>
        <taxon>Actinopterygii</taxon>
        <taxon>Neopterygii</taxon>
        <taxon>Teleostei</taxon>
        <taxon>Ostariophysi</taxon>
        <taxon>Siluriformes</taxon>
        <taxon>Pangasiidae</taxon>
        <taxon>Pangasianodon</taxon>
    </lineage>
</organism>
<sequence>MFKDCFGQKKKTFGKPISHIITPNDLGAQGFCKGLNHGDTDALTFGKPIKLTVEPKNTSPSLPTLSILSFHTEKEKQETCLAAGFFPKQGPLSLSKGDSTTNFKVDNAALSSTGTYYFAAFSEEIDICKMKNINITKNDGKKSTETVTVQTSTCEPPSSISDSRSGNQTGLNEISGSGDPKGNMMALIVTFLRITFAKAVGVNIMMTVKAFLV</sequence>
<evidence type="ECO:0000256" key="1">
    <source>
        <dbReference type="SAM" id="MobiDB-lite"/>
    </source>
</evidence>
<gene>
    <name evidence="2" type="ORF">PHYPO_G00199770</name>
</gene>
<keyword evidence="3" id="KW-1185">Reference proteome</keyword>
<dbReference type="Proteomes" id="UP000327468">
    <property type="component" value="Chromosome 4"/>
</dbReference>
<accession>A0A5N5PKJ2</accession>
<dbReference type="AlphaFoldDB" id="A0A5N5PKJ2"/>
<feature type="region of interest" description="Disordered" evidence="1">
    <location>
        <begin position="150"/>
        <end position="177"/>
    </location>
</feature>
<proteinExistence type="predicted"/>
<evidence type="ECO:0000313" key="2">
    <source>
        <dbReference type="EMBL" id="KAB5579858.1"/>
    </source>
</evidence>
<reference evidence="2 3" key="1">
    <citation type="submission" date="2019-06" db="EMBL/GenBank/DDBJ databases">
        <title>A chromosome-scale genome assembly of the striped catfish, Pangasianodon hypophthalmus.</title>
        <authorList>
            <person name="Wen M."/>
            <person name="Zahm M."/>
            <person name="Roques C."/>
            <person name="Cabau C."/>
            <person name="Klopp C."/>
            <person name="Donnadieu C."/>
            <person name="Jouanno E."/>
            <person name="Avarre J.-C."/>
            <person name="Campet M."/>
            <person name="Ha T.T.T."/>
            <person name="Dugue R."/>
            <person name="Lampietro C."/>
            <person name="Louis A."/>
            <person name="Herpin A."/>
            <person name="Echchiki A."/>
            <person name="Berthelot C."/>
            <person name="Parey E."/>
            <person name="Roest-Crollius H."/>
            <person name="Braasch I."/>
            <person name="Postlethwait J."/>
            <person name="Bobe J."/>
            <person name="Montfort J."/>
            <person name="Bouchez O."/>
            <person name="Begum T."/>
            <person name="Schartl M."/>
            <person name="Guiguen Y."/>
        </authorList>
    </citation>
    <scope>NUCLEOTIDE SEQUENCE [LARGE SCALE GENOMIC DNA]</scope>
    <source>
        <strain evidence="2 3">Indonesia</strain>
        <tissue evidence="2">Blood</tissue>
    </source>
</reference>